<keyword evidence="1" id="KW-0812">Transmembrane</keyword>
<dbReference type="AlphaFoldDB" id="A0A285NCM6"/>
<keyword evidence="3" id="KW-1185">Reference proteome</keyword>
<reference evidence="2 3" key="1">
    <citation type="submission" date="2017-09" db="EMBL/GenBank/DDBJ databases">
        <authorList>
            <person name="Ehlers B."/>
            <person name="Leendertz F.H."/>
        </authorList>
    </citation>
    <scope>NUCLEOTIDE SEQUENCE [LARGE SCALE GENOMIC DNA]</scope>
    <source>
        <strain evidence="2 3">DSM 18289</strain>
    </source>
</reference>
<evidence type="ECO:0008006" key="4">
    <source>
        <dbReference type="Google" id="ProtNLM"/>
    </source>
</evidence>
<sequence>MSFLRKNTTASPNVMNTSMEKTKRLARISRLSAVMKWALTLFMAFFAIIGVVYLAGLLGLDFADILEETVDYIEPERRYGDLGFGQRAILALIGDALLGAFLITLWYVRKLFSAFQRHLFFAAETLSDMVRAGIWFLIFGIFVILEVPLTTVVGTYDLPEGQRQVSIEFSGGELLFMFFGVLFIVFGWVMREAAVIDEENKQFI</sequence>
<organism evidence="2 3">
    <name type="scientific">Cohaesibacter gelatinilyticus</name>
    <dbReference type="NCBI Taxonomy" id="372072"/>
    <lineage>
        <taxon>Bacteria</taxon>
        <taxon>Pseudomonadati</taxon>
        <taxon>Pseudomonadota</taxon>
        <taxon>Alphaproteobacteria</taxon>
        <taxon>Hyphomicrobiales</taxon>
        <taxon>Cohaesibacteraceae</taxon>
    </lineage>
</organism>
<protein>
    <recommendedName>
        <fullName evidence="4">DUF2975 domain-containing protein</fullName>
    </recommendedName>
</protein>
<keyword evidence="1" id="KW-0472">Membrane</keyword>
<keyword evidence="1" id="KW-1133">Transmembrane helix</keyword>
<gene>
    <name evidence="2" type="ORF">SAMN06265368_0112</name>
</gene>
<feature type="transmembrane region" description="Helical" evidence="1">
    <location>
        <begin position="88"/>
        <end position="108"/>
    </location>
</feature>
<dbReference type="Proteomes" id="UP000219439">
    <property type="component" value="Unassembled WGS sequence"/>
</dbReference>
<dbReference type="OrthoDB" id="7849390at2"/>
<accession>A0A285NCM6</accession>
<proteinExistence type="predicted"/>
<feature type="transmembrane region" description="Helical" evidence="1">
    <location>
        <begin position="169"/>
        <end position="189"/>
    </location>
</feature>
<evidence type="ECO:0000313" key="2">
    <source>
        <dbReference type="EMBL" id="SNZ05411.1"/>
    </source>
</evidence>
<dbReference type="EMBL" id="OBEL01000001">
    <property type="protein sequence ID" value="SNZ05411.1"/>
    <property type="molecule type" value="Genomic_DNA"/>
</dbReference>
<feature type="transmembrane region" description="Helical" evidence="1">
    <location>
        <begin position="37"/>
        <end position="60"/>
    </location>
</feature>
<dbReference type="RefSeq" id="WP_141401143.1">
    <property type="nucleotide sequence ID" value="NZ_OBEL01000001.1"/>
</dbReference>
<evidence type="ECO:0000313" key="3">
    <source>
        <dbReference type="Proteomes" id="UP000219439"/>
    </source>
</evidence>
<evidence type="ECO:0000256" key="1">
    <source>
        <dbReference type="SAM" id="Phobius"/>
    </source>
</evidence>
<feature type="transmembrane region" description="Helical" evidence="1">
    <location>
        <begin position="129"/>
        <end position="149"/>
    </location>
</feature>
<name>A0A285NCM6_9HYPH</name>